<accession>A0A9X2DB34</accession>
<dbReference type="Proteomes" id="UP001139485">
    <property type="component" value="Unassembled WGS sequence"/>
</dbReference>
<evidence type="ECO:0000313" key="5">
    <source>
        <dbReference type="Proteomes" id="UP001139485"/>
    </source>
</evidence>
<dbReference type="PANTHER" id="PTHR44591">
    <property type="entry name" value="STRESS RESPONSE REGULATOR PROTEIN 1"/>
    <property type="match status" value="1"/>
</dbReference>
<evidence type="ECO:0000256" key="2">
    <source>
        <dbReference type="PROSITE-ProRule" id="PRU00169"/>
    </source>
</evidence>
<dbReference type="PROSITE" id="PS50110">
    <property type="entry name" value="RESPONSE_REGULATORY"/>
    <property type="match status" value="1"/>
</dbReference>
<dbReference type="SUPFAM" id="SSF52172">
    <property type="entry name" value="CheY-like"/>
    <property type="match status" value="1"/>
</dbReference>
<organism evidence="4 5">
    <name type="scientific">Nocardioides bruguierae</name>
    <dbReference type="NCBI Taxonomy" id="2945102"/>
    <lineage>
        <taxon>Bacteria</taxon>
        <taxon>Bacillati</taxon>
        <taxon>Actinomycetota</taxon>
        <taxon>Actinomycetes</taxon>
        <taxon>Propionibacteriales</taxon>
        <taxon>Nocardioidaceae</taxon>
        <taxon>Nocardioides</taxon>
    </lineage>
</organism>
<dbReference type="Pfam" id="PF00072">
    <property type="entry name" value="Response_reg"/>
    <property type="match status" value="1"/>
</dbReference>
<feature type="modified residue" description="4-aspartylphosphate" evidence="2">
    <location>
        <position position="72"/>
    </location>
</feature>
<dbReference type="AlphaFoldDB" id="A0A9X2DB34"/>
<proteinExistence type="predicted"/>
<dbReference type="InterPro" id="IPR050595">
    <property type="entry name" value="Bact_response_regulator"/>
</dbReference>
<dbReference type="Gene3D" id="3.40.50.2300">
    <property type="match status" value="1"/>
</dbReference>
<evidence type="ECO:0000313" key="4">
    <source>
        <dbReference type="EMBL" id="MCM0622647.1"/>
    </source>
</evidence>
<protein>
    <submittedName>
        <fullName evidence="4">Response regulator</fullName>
    </submittedName>
</protein>
<reference evidence="4" key="1">
    <citation type="submission" date="2022-05" db="EMBL/GenBank/DDBJ databases">
        <authorList>
            <person name="Tuo L."/>
        </authorList>
    </citation>
    <scope>NUCLEOTIDE SEQUENCE</scope>
    <source>
        <strain evidence="4">BSK12Z-4</strain>
    </source>
</reference>
<name>A0A9X2DB34_9ACTN</name>
<dbReference type="InterPro" id="IPR001789">
    <property type="entry name" value="Sig_transdc_resp-reg_receiver"/>
</dbReference>
<evidence type="ECO:0000259" key="3">
    <source>
        <dbReference type="PROSITE" id="PS50110"/>
    </source>
</evidence>
<gene>
    <name evidence="4" type="ORF">M8330_20360</name>
</gene>
<dbReference type="InterPro" id="IPR011006">
    <property type="entry name" value="CheY-like_superfamily"/>
</dbReference>
<dbReference type="SMART" id="SM00448">
    <property type="entry name" value="REC"/>
    <property type="match status" value="1"/>
</dbReference>
<feature type="domain" description="Response regulatory" evidence="3">
    <location>
        <begin position="23"/>
        <end position="139"/>
    </location>
</feature>
<dbReference type="EMBL" id="JAMOIL010000042">
    <property type="protein sequence ID" value="MCM0622647.1"/>
    <property type="molecule type" value="Genomic_DNA"/>
</dbReference>
<keyword evidence="5" id="KW-1185">Reference proteome</keyword>
<dbReference type="PANTHER" id="PTHR44591:SF3">
    <property type="entry name" value="RESPONSE REGULATORY DOMAIN-CONTAINING PROTEIN"/>
    <property type="match status" value="1"/>
</dbReference>
<keyword evidence="1 2" id="KW-0597">Phosphoprotein</keyword>
<evidence type="ECO:0000256" key="1">
    <source>
        <dbReference type="ARBA" id="ARBA00022553"/>
    </source>
</evidence>
<comment type="caution">
    <text evidence="4">The sequence shown here is derived from an EMBL/GenBank/DDBJ whole genome shotgun (WGS) entry which is preliminary data.</text>
</comment>
<dbReference type="GO" id="GO:0000160">
    <property type="term" value="P:phosphorelay signal transduction system"/>
    <property type="evidence" value="ECO:0007669"/>
    <property type="project" value="InterPro"/>
</dbReference>
<dbReference type="CDD" id="cd17546">
    <property type="entry name" value="REC_hyHK_CKI1_RcsC-like"/>
    <property type="match status" value="1"/>
</dbReference>
<sequence length="160" mass="17347">MRTTTCDGHPRAAADLWRNLVARILIAEDDPDLCLLLRLVVSRAGHEVVGVEDGVAALQRIRGGDIDLVVLDNQMPRMTGLEVLGECSDMDAESKPIFLMLTALATRKDIRAAYVAGVDDFLAKPFSREELVDRIQQLLDEAALEGSLAASPGRPLGRGL</sequence>
<dbReference type="RefSeq" id="WP_250828827.1">
    <property type="nucleotide sequence ID" value="NZ_JAMOIL010000042.1"/>
</dbReference>